<keyword evidence="2" id="KW-0813">Transport</keyword>
<name>A0A1T4Z0F0_9ACTN</name>
<dbReference type="SMART" id="SM00382">
    <property type="entry name" value="AAA"/>
    <property type="match status" value="2"/>
</dbReference>
<keyword evidence="4" id="KW-0677">Repeat</keyword>
<dbReference type="CDD" id="cd03215">
    <property type="entry name" value="ABC_Carb_Monos_II"/>
    <property type="match status" value="1"/>
</dbReference>
<feature type="region of interest" description="Disordered" evidence="9">
    <location>
        <begin position="1"/>
        <end position="35"/>
    </location>
</feature>
<feature type="domain" description="ABC transporter" evidence="10">
    <location>
        <begin position="38"/>
        <end position="274"/>
    </location>
</feature>
<keyword evidence="12" id="KW-1185">Reference proteome</keyword>
<evidence type="ECO:0000313" key="12">
    <source>
        <dbReference type="Proteomes" id="UP000191040"/>
    </source>
</evidence>
<evidence type="ECO:0000256" key="1">
    <source>
        <dbReference type="ARBA" id="ARBA00004202"/>
    </source>
</evidence>
<dbReference type="GO" id="GO:0005524">
    <property type="term" value="F:ATP binding"/>
    <property type="evidence" value="ECO:0007669"/>
    <property type="project" value="UniProtKB-KW"/>
</dbReference>
<evidence type="ECO:0000256" key="9">
    <source>
        <dbReference type="SAM" id="MobiDB-lite"/>
    </source>
</evidence>
<dbReference type="Proteomes" id="UP000191040">
    <property type="component" value="Chromosome I"/>
</dbReference>
<organism evidence="11 12">
    <name type="scientific">Aeromicrobium choanae</name>
    <dbReference type="NCBI Taxonomy" id="1736691"/>
    <lineage>
        <taxon>Bacteria</taxon>
        <taxon>Bacillati</taxon>
        <taxon>Actinomycetota</taxon>
        <taxon>Actinomycetes</taxon>
        <taxon>Propionibacteriales</taxon>
        <taxon>Nocardioidaceae</taxon>
        <taxon>Aeromicrobium</taxon>
    </lineage>
</organism>
<keyword evidence="7" id="KW-1278">Translocase</keyword>
<dbReference type="RefSeq" id="WP_078699747.1">
    <property type="nucleotide sequence ID" value="NZ_LT796768.1"/>
</dbReference>
<dbReference type="EMBL" id="LT796768">
    <property type="protein sequence ID" value="SKB07446.1"/>
    <property type="molecule type" value="Genomic_DNA"/>
</dbReference>
<accession>A0A1T4Z0F0</accession>
<evidence type="ECO:0000256" key="2">
    <source>
        <dbReference type="ARBA" id="ARBA00022448"/>
    </source>
</evidence>
<gene>
    <name evidence="11" type="ORF">SAMN06295964_1695</name>
</gene>
<dbReference type="OrthoDB" id="3812274at2"/>
<sequence length="547" mass="58471">MTIRPELDVPAQGDEEETMTGSTAGVGPDPAPVTSGLLQMRGISKSFGGSRALDGVSIEVRPGSVHALCGANGAGKSTLVKILAGLERADEGEILLDGARVEVANPRDAADLGLSFIHQELNLVPKFSVLRNMAMGSGHPGRFGILDLRRLRREAKAVQERLGFEIPLDIEVEQLSVSDRWMVSLGRSLMRDARFIAMDEPTASFTDEEASKLMAVIEELTSDGVGILYVSHRLDEVLQVSDTITVFRNGQKVATLDSAETDRQELTTQIVGREVEKLVSRLEAEADESVAETRPVRLGVRGLSRAPRVLGASFDVHEGEIVGIAGLVGAGRTELARLLIGADRATAGTMTLGGEPYAPKSPHDALRAGIALVPEERRSQGLVLTDTVENNLAMAEHGSAPSMRARFRPKSSRSTGQALMERFSVKARSIRDTAHHLSGGNQQKVVVGKYVRTNPGLLVLDEPTVGVDVGARAEIYRIITGLASEGTSVLVISSDFEELAICDRVLVMRAGQLVAEVPASEFDEDHLTALCFGSSESSGTTETEKPA</sequence>
<dbReference type="AlphaFoldDB" id="A0A1T4Z0F0"/>
<dbReference type="FunFam" id="3.40.50.300:FF:000127">
    <property type="entry name" value="Ribose import ATP-binding protein RbsA"/>
    <property type="match status" value="1"/>
</dbReference>
<dbReference type="InterPro" id="IPR050107">
    <property type="entry name" value="ABC_carbohydrate_import_ATPase"/>
</dbReference>
<reference evidence="12" key="1">
    <citation type="submission" date="2017-02" db="EMBL/GenBank/DDBJ databases">
        <authorList>
            <person name="Varghese N."/>
            <person name="Submissions S."/>
        </authorList>
    </citation>
    <scope>NUCLEOTIDE SEQUENCE [LARGE SCALE GENOMIC DNA]</scope>
    <source>
        <strain evidence="12">9H-4</strain>
    </source>
</reference>
<dbReference type="PANTHER" id="PTHR43790">
    <property type="entry name" value="CARBOHYDRATE TRANSPORT ATP-BINDING PROTEIN MG119-RELATED"/>
    <property type="match status" value="1"/>
</dbReference>
<evidence type="ECO:0000313" key="11">
    <source>
        <dbReference type="EMBL" id="SKB07446.1"/>
    </source>
</evidence>
<evidence type="ECO:0000256" key="4">
    <source>
        <dbReference type="ARBA" id="ARBA00022737"/>
    </source>
</evidence>
<dbReference type="SUPFAM" id="SSF52540">
    <property type="entry name" value="P-loop containing nucleoside triphosphate hydrolases"/>
    <property type="match status" value="2"/>
</dbReference>
<evidence type="ECO:0000256" key="5">
    <source>
        <dbReference type="ARBA" id="ARBA00022741"/>
    </source>
</evidence>
<dbReference type="GO" id="GO:0016887">
    <property type="term" value="F:ATP hydrolysis activity"/>
    <property type="evidence" value="ECO:0007669"/>
    <property type="project" value="InterPro"/>
</dbReference>
<proteinExistence type="predicted"/>
<evidence type="ECO:0000256" key="6">
    <source>
        <dbReference type="ARBA" id="ARBA00022840"/>
    </source>
</evidence>
<keyword evidence="8" id="KW-0472">Membrane</keyword>
<keyword evidence="6 11" id="KW-0067">ATP-binding</keyword>
<dbReference type="GO" id="GO:0005886">
    <property type="term" value="C:plasma membrane"/>
    <property type="evidence" value="ECO:0007669"/>
    <property type="project" value="UniProtKB-SubCell"/>
</dbReference>
<dbReference type="PROSITE" id="PS00211">
    <property type="entry name" value="ABC_TRANSPORTER_1"/>
    <property type="match status" value="1"/>
</dbReference>
<evidence type="ECO:0000259" key="10">
    <source>
        <dbReference type="PROSITE" id="PS50893"/>
    </source>
</evidence>
<dbReference type="PROSITE" id="PS50893">
    <property type="entry name" value="ABC_TRANSPORTER_2"/>
    <property type="match status" value="2"/>
</dbReference>
<keyword evidence="3" id="KW-1003">Cell membrane</keyword>
<dbReference type="InterPro" id="IPR017871">
    <property type="entry name" value="ABC_transporter-like_CS"/>
</dbReference>
<keyword evidence="5" id="KW-0547">Nucleotide-binding</keyword>
<protein>
    <submittedName>
        <fullName evidence="11">Ribose transport system ATP-binding protein</fullName>
    </submittedName>
</protein>
<evidence type="ECO:0000256" key="3">
    <source>
        <dbReference type="ARBA" id="ARBA00022475"/>
    </source>
</evidence>
<dbReference type="PANTHER" id="PTHR43790:SF9">
    <property type="entry name" value="GALACTOFURANOSE TRANSPORTER ATP-BINDING PROTEIN YTFR"/>
    <property type="match status" value="1"/>
</dbReference>
<dbReference type="InterPro" id="IPR027417">
    <property type="entry name" value="P-loop_NTPase"/>
</dbReference>
<dbReference type="CDD" id="cd03216">
    <property type="entry name" value="ABC_Carb_Monos_I"/>
    <property type="match status" value="1"/>
</dbReference>
<comment type="subcellular location">
    <subcellularLocation>
        <location evidence="1">Cell membrane</location>
        <topology evidence="1">Peripheral membrane protein</topology>
    </subcellularLocation>
</comment>
<feature type="domain" description="ABC transporter" evidence="10">
    <location>
        <begin position="293"/>
        <end position="535"/>
    </location>
</feature>
<evidence type="ECO:0000256" key="7">
    <source>
        <dbReference type="ARBA" id="ARBA00022967"/>
    </source>
</evidence>
<dbReference type="InterPro" id="IPR003593">
    <property type="entry name" value="AAA+_ATPase"/>
</dbReference>
<dbReference type="Pfam" id="PF00005">
    <property type="entry name" value="ABC_tran"/>
    <property type="match status" value="2"/>
</dbReference>
<dbReference type="InterPro" id="IPR003439">
    <property type="entry name" value="ABC_transporter-like_ATP-bd"/>
</dbReference>
<evidence type="ECO:0000256" key="8">
    <source>
        <dbReference type="ARBA" id="ARBA00023136"/>
    </source>
</evidence>
<dbReference type="STRING" id="1736691.SAMN06295964_1695"/>
<dbReference type="Gene3D" id="3.40.50.300">
    <property type="entry name" value="P-loop containing nucleotide triphosphate hydrolases"/>
    <property type="match status" value="2"/>
</dbReference>